<sequence length="898" mass="102338">MEKESDNELSEESKTSLEIKFHQYNLNKKNVFEQCTQESLAKLHQEYELIEAKEMYEIQLYHAFENILQMSITKEDFHVLFKRMDSMRDKKISWDEFLSYLLLEYRIGKIKSQKIERFELPLTQSPEIKNSKHHSVICRIVFCPEILLSKNRKTSFNSGCYLTASRDGTINYWSLDFVYQRSVKPINPNLHSQPTIITDLIAMPDVQIICTSSADNSFYTSYGPSIMPFIILFSQGKIDGLLVTEFNKIHSNWVSQVAYYGTLRGFISCSKCSKCSLIYSDVIGTKMKYKFNVNLGISCFTYCEGKQILITGGPDCLIRLWKPYVPSKPVGILRGHRTPISKLIINEDSELLYSLSKNMNYLQTYNNLPDKLSHRSTISVLFNSVTQKIIIASTVIVLLQCDKAINEALSDGDSHAGKVTCVIYNPLFKVIASTSTDSCIIIWDPWQGKRLHCITSAHNKFVKGNHVEVEIISAAFDFSYQFLVTGGRDGSVKVWSFSSGACVKNMSTESQSAITGIVWLRNRLVLSSWNRITEFADTEIGIYKKSWKTKHTDDIVCTDYCTDTLVTASYNGELVFWKIDTGVAYKRYQVMNPTENTIDEIGYGISTYKSEKLKKENSQKHGANELIKIEKNIIELKKIVPIRSVLFLCSRKIQRNIGTLLVSLDSGLIQVWSHHQAGGFIESFNVVHVKNDCCLSMATDPDNEFLITVPKISMPALRLEFPFLWKDRIPGRAKRRVKNQPLPLLLSSFKGHSKPVNALKFLPGARLIVSGSSDHTIRLWTLSGRYIGTFGSSKNWPILVPNIPAREYLRKYRLPPEVKRIGSSTTIKVLKGGYIGANIDDDDDDDTEKSKKVPLKLRHVLFSERFVKPINNNDRYEAPRPELEANVTLDTSYEHVFI</sequence>
<dbReference type="Proteomes" id="UP000639338">
    <property type="component" value="Unassembled WGS sequence"/>
</dbReference>
<feature type="repeat" description="WD" evidence="4">
    <location>
        <begin position="749"/>
        <end position="783"/>
    </location>
</feature>
<comment type="caution">
    <text evidence="6">The sequence shown here is derived from an EMBL/GenBank/DDBJ whole genome shotgun (WGS) entry which is preliminary data.</text>
</comment>
<evidence type="ECO:0000313" key="6">
    <source>
        <dbReference type="EMBL" id="KAF7996351.1"/>
    </source>
</evidence>
<gene>
    <name evidence="6" type="ORF">HCN44_001983</name>
</gene>
<dbReference type="PRINTS" id="PR00320">
    <property type="entry name" value="GPROTEINBRPT"/>
</dbReference>
<dbReference type="SUPFAM" id="SSF50978">
    <property type="entry name" value="WD40 repeat-like"/>
    <property type="match status" value="3"/>
</dbReference>
<feature type="domain" description="EF-hand" evidence="5">
    <location>
        <begin position="72"/>
        <end position="107"/>
    </location>
</feature>
<dbReference type="PROSITE" id="PS50222">
    <property type="entry name" value="EF_HAND_2"/>
    <property type="match status" value="1"/>
</dbReference>
<organism evidence="6 7">
    <name type="scientific">Aphidius gifuensis</name>
    <name type="common">Parasitoid wasp</name>
    <dbReference type="NCBI Taxonomy" id="684658"/>
    <lineage>
        <taxon>Eukaryota</taxon>
        <taxon>Metazoa</taxon>
        <taxon>Ecdysozoa</taxon>
        <taxon>Arthropoda</taxon>
        <taxon>Hexapoda</taxon>
        <taxon>Insecta</taxon>
        <taxon>Pterygota</taxon>
        <taxon>Neoptera</taxon>
        <taxon>Endopterygota</taxon>
        <taxon>Hymenoptera</taxon>
        <taxon>Apocrita</taxon>
        <taxon>Ichneumonoidea</taxon>
        <taxon>Braconidae</taxon>
        <taxon>Aphidiinae</taxon>
        <taxon>Aphidius</taxon>
    </lineage>
</organism>
<reference evidence="6 7" key="1">
    <citation type="submission" date="2020-08" db="EMBL/GenBank/DDBJ databases">
        <title>Aphidius gifuensis genome sequencing and assembly.</title>
        <authorList>
            <person name="Du Z."/>
        </authorList>
    </citation>
    <scope>NUCLEOTIDE SEQUENCE [LARGE SCALE GENOMIC DNA]</scope>
    <source>
        <strain evidence="6">YNYX2018</strain>
        <tissue evidence="6">Adults</tissue>
    </source>
</reference>
<dbReference type="InterPro" id="IPR011992">
    <property type="entry name" value="EF-hand-dom_pair"/>
</dbReference>
<evidence type="ECO:0000313" key="7">
    <source>
        <dbReference type="Proteomes" id="UP000639338"/>
    </source>
</evidence>
<dbReference type="InterPro" id="IPR001680">
    <property type="entry name" value="WD40_rpt"/>
</dbReference>
<dbReference type="PANTHER" id="PTHR44324:SF6">
    <property type="entry name" value="EF-HAND CALCIUM BINDING DOMAIN 8"/>
    <property type="match status" value="1"/>
</dbReference>
<dbReference type="InterPro" id="IPR051242">
    <property type="entry name" value="WD-EF-hand_domain"/>
</dbReference>
<dbReference type="InterPro" id="IPR002048">
    <property type="entry name" value="EF_hand_dom"/>
</dbReference>
<dbReference type="GO" id="GO:0005509">
    <property type="term" value="F:calcium ion binding"/>
    <property type="evidence" value="ECO:0007669"/>
    <property type="project" value="InterPro"/>
</dbReference>
<dbReference type="Gene3D" id="2.130.10.10">
    <property type="entry name" value="YVTN repeat-like/Quinoprotein amine dehydrogenase"/>
    <property type="match status" value="5"/>
</dbReference>
<dbReference type="AlphaFoldDB" id="A0A834Y1Q0"/>
<dbReference type="InterPro" id="IPR020472">
    <property type="entry name" value="WD40_PAC1"/>
</dbReference>
<evidence type="ECO:0000256" key="3">
    <source>
        <dbReference type="ARBA" id="ARBA00022737"/>
    </source>
</evidence>
<dbReference type="InterPro" id="IPR036322">
    <property type="entry name" value="WD40_repeat_dom_sf"/>
</dbReference>
<evidence type="ECO:0000259" key="5">
    <source>
        <dbReference type="PROSITE" id="PS50222"/>
    </source>
</evidence>
<name>A0A834Y1Q0_APHGI</name>
<dbReference type="SUPFAM" id="SSF47473">
    <property type="entry name" value="EF-hand"/>
    <property type="match status" value="1"/>
</dbReference>
<dbReference type="Pfam" id="PF00400">
    <property type="entry name" value="WD40"/>
    <property type="match status" value="3"/>
</dbReference>
<dbReference type="InterPro" id="IPR015943">
    <property type="entry name" value="WD40/YVTN_repeat-like_dom_sf"/>
</dbReference>
<feature type="repeat" description="WD" evidence="4">
    <location>
        <begin position="471"/>
        <end position="505"/>
    </location>
</feature>
<keyword evidence="3" id="KW-0677">Repeat</keyword>
<evidence type="ECO:0000256" key="4">
    <source>
        <dbReference type="PROSITE-ProRule" id="PRU00221"/>
    </source>
</evidence>
<dbReference type="SMART" id="SM00320">
    <property type="entry name" value="WD40"/>
    <property type="match status" value="8"/>
</dbReference>
<accession>A0A834Y1Q0</accession>
<protein>
    <recommendedName>
        <fullName evidence="1">WD repeat-containing protein on Y chromosome</fullName>
    </recommendedName>
</protein>
<dbReference type="PANTHER" id="PTHR44324">
    <property type="entry name" value="WD40 REPEAT DOMAIN 95"/>
    <property type="match status" value="1"/>
</dbReference>
<keyword evidence="7" id="KW-1185">Reference proteome</keyword>
<evidence type="ECO:0000256" key="2">
    <source>
        <dbReference type="ARBA" id="ARBA00022574"/>
    </source>
</evidence>
<proteinExistence type="predicted"/>
<feature type="repeat" description="WD" evidence="4">
    <location>
        <begin position="412"/>
        <end position="444"/>
    </location>
</feature>
<keyword evidence="2 4" id="KW-0853">WD repeat</keyword>
<dbReference type="OrthoDB" id="5980302at2759"/>
<evidence type="ECO:0000256" key="1">
    <source>
        <dbReference type="ARBA" id="ARBA00014901"/>
    </source>
</evidence>
<dbReference type="PROSITE" id="PS50082">
    <property type="entry name" value="WD_REPEATS_2"/>
    <property type="match status" value="3"/>
</dbReference>
<dbReference type="EMBL" id="JACMRX010000001">
    <property type="protein sequence ID" value="KAF7996351.1"/>
    <property type="molecule type" value="Genomic_DNA"/>
</dbReference>
<dbReference type="PROSITE" id="PS50294">
    <property type="entry name" value="WD_REPEATS_REGION"/>
    <property type="match status" value="2"/>
</dbReference>